<feature type="compositionally biased region" description="Basic and acidic residues" evidence="2">
    <location>
        <begin position="305"/>
        <end position="348"/>
    </location>
</feature>
<dbReference type="Proteomes" id="UP000694865">
    <property type="component" value="Unplaced"/>
</dbReference>
<evidence type="ECO:0000313" key="3">
    <source>
        <dbReference type="Proteomes" id="UP000694865"/>
    </source>
</evidence>
<protein>
    <submittedName>
        <fullName evidence="4">Coiled-coil domain-containing protein 91-like</fullName>
    </submittedName>
</protein>
<feature type="compositionally biased region" description="Low complexity" evidence="2">
    <location>
        <begin position="98"/>
        <end position="112"/>
    </location>
</feature>
<evidence type="ECO:0000313" key="4">
    <source>
        <dbReference type="RefSeq" id="XP_006815756.1"/>
    </source>
</evidence>
<feature type="coiled-coil region" evidence="1">
    <location>
        <begin position="121"/>
        <end position="169"/>
    </location>
</feature>
<name>A0ABM0M6W5_SACKO</name>
<proteinExistence type="predicted"/>
<dbReference type="PANTHER" id="PTHR35072">
    <property type="entry name" value="COILED-COIL DOMAIN-CONTAINING PROTEIN 91"/>
    <property type="match status" value="1"/>
</dbReference>
<evidence type="ECO:0000256" key="1">
    <source>
        <dbReference type="SAM" id="Coils"/>
    </source>
</evidence>
<keyword evidence="3" id="KW-1185">Reference proteome</keyword>
<gene>
    <name evidence="4" type="primary">LOC102802383</name>
</gene>
<dbReference type="GeneID" id="102802383"/>
<keyword evidence="1" id="KW-0175">Coiled coil</keyword>
<feature type="region of interest" description="Disordered" evidence="2">
    <location>
        <begin position="84"/>
        <end position="114"/>
    </location>
</feature>
<organism evidence="3 4">
    <name type="scientific">Saccoglossus kowalevskii</name>
    <name type="common">Acorn worm</name>
    <dbReference type="NCBI Taxonomy" id="10224"/>
    <lineage>
        <taxon>Eukaryota</taxon>
        <taxon>Metazoa</taxon>
        <taxon>Hemichordata</taxon>
        <taxon>Enteropneusta</taxon>
        <taxon>Harrimaniidae</taxon>
        <taxon>Saccoglossus</taxon>
    </lineage>
</organism>
<dbReference type="InterPro" id="IPR034592">
    <property type="entry name" value="CCDC91"/>
</dbReference>
<dbReference type="RefSeq" id="XP_006815756.1">
    <property type="nucleotide sequence ID" value="XM_006815693.1"/>
</dbReference>
<sequence length="428" mass="49542">MPTEVLGACGFAEPEITSLARIRETPPPELTTEADAAFHNANKNNVLEDFRLSDEDLLPTFVAGKLPNKPDTFSLDDFEIPLPSTRSSEEFTSKEKTVSVQPSISTTTQTTPEYKASDELHKKVEEKLTASENEKERLKKELEDLRERNAAMEREMKDTQLAAAEQQKVYEEMQTRHCKVLEDVKRAGHDTLVVIVEEYKELCKVVVAQQTEASEKQLQTAVQRETETSKTMLRAQHERLMKVVDEERLQGEKRLKEILSGEQEKSQALVKQCVLEEREKIQEAIQKAVEDANRLNHTQLEMTLQEERQSTKQLLEEERNRSSKLLEEERQRSKETLETMLEEERQRSREAIQSALEKEREKQETRILQVVEKTKEDIKQYVQEQKQADTALRLRSLTSMDLFLESTRQQLKLLYMQEHSKESDGGPP</sequence>
<dbReference type="PANTHER" id="PTHR35072:SF1">
    <property type="entry name" value="COILED-COIL DOMAIN-CONTAINING PROTEIN 91"/>
    <property type="match status" value="1"/>
</dbReference>
<accession>A0ABM0M6W5</accession>
<reference evidence="4" key="1">
    <citation type="submission" date="2025-08" db="UniProtKB">
        <authorList>
            <consortium name="RefSeq"/>
        </authorList>
    </citation>
    <scope>IDENTIFICATION</scope>
    <source>
        <tissue evidence="4">Testes</tissue>
    </source>
</reference>
<feature type="region of interest" description="Disordered" evidence="2">
    <location>
        <begin position="304"/>
        <end position="348"/>
    </location>
</feature>
<evidence type="ECO:0000256" key="2">
    <source>
        <dbReference type="SAM" id="MobiDB-lite"/>
    </source>
</evidence>
<feature type="compositionally biased region" description="Basic and acidic residues" evidence="2">
    <location>
        <begin position="87"/>
        <end position="97"/>
    </location>
</feature>